<dbReference type="EMBL" id="JAUUTW010000051">
    <property type="protein sequence ID" value="MDP1454549.1"/>
    <property type="molecule type" value="Genomic_DNA"/>
</dbReference>
<protein>
    <submittedName>
        <fullName evidence="2">Glycosyltransferase</fullName>
        <ecNumber evidence="2">2.4.-.-</ecNumber>
    </submittedName>
</protein>
<name>A0AA90PEP7_9BACI</name>
<dbReference type="InterPro" id="IPR029044">
    <property type="entry name" value="Nucleotide-diphossugar_trans"/>
</dbReference>
<feature type="domain" description="Glycosyltransferase 2-like" evidence="1">
    <location>
        <begin position="77"/>
        <end position="154"/>
    </location>
</feature>
<reference evidence="2" key="1">
    <citation type="submission" date="2023-07" db="EMBL/GenBank/DDBJ databases">
        <title>Murine gut Bacillus species.</title>
        <authorList>
            <person name="Gutman E."/>
            <person name="Hashuel R."/>
            <person name="Litvak Y."/>
        </authorList>
    </citation>
    <scope>NUCLEOTIDE SEQUENCE</scope>
    <source>
        <strain evidence="2">RU293</strain>
    </source>
</reference>
<dbReference type="EC" id="2.4.-.-" evidence="2"/>
<keyword evidence="2" id="KW-0328">Glycosyltransferase</keyword>
<dbReference type="CDD" id="cd00761">
    <property type="entry name" value="Glyco_tranf_GTA_type"/>
    <property type="match status" value="1"/>
</dbReference>
<dbReference type="Pfam" id="PF00535">
    <property type="entry name" value="Glycos_transf_2"/>
    <property type="match status" value="1"/>
</dbReference>
<comment type="caution">
    <text evidence="2">The sequence shown here is derived from an EMBL/GenBank/DDBJ whole genome shotgun (WGS) entry which is preliminary data.</text>
</comment>
<evidence type="ECO:0000313" key="3">
    <source>
        <dbReference type="Proteomes" id="UP001178275"/>
    </source>
</evidence>
<gene>
    <name evidence="2" type="ORF">Q8G36_26930</name>
</gene>
<keyword evidence="2" id="KW-0808">Transferase</keyword>
<dbReference type="Proteomes" id="UP001178275">
    <property type="component" value="Unassembled WGS sequence"/>
</dbReference>
<dbReference type="RefSeq" id="WP_305162826.1">
    <property type="nucleotide sequence ID" value="NZ_JAUUTW010000051.1"/>
</dbReference>
<dbReference type="SUPFAM" id="SSF53448">
    <property type="entry name" value="Nucleotide-diphospho-sugar transferases"/>
    <property type="match status" value="1"/>
</dbReference>
<sequence length="257" mass="29106">MNTNSSVCFLITTTSGREEVLHWVIKYLCKDISIPFHLYIYNDYAKPLIQSLITLIKTEGRNDIELIVYNDTGLLNKKKIGCGGARHLMFEQTKHKHDIVISLDDDMQLKPNWLENIMEAMNDFPNHSIFTGVVKGPLGDIQLAGSNFKISNETIYRNDITKVKKKYHLADWGPMGCMALCRSALTDQVSIPPLYIRDDAALYLTLLNLGINKTIVVSGAEAIHKPIPVPSSNLRLKEEMDKEVIYFKEVFGLNLGY</sequence>
<dbReference type="InterPro" id="IPR001173">
    <property type="entry name" value="Glyco_trans_2-like"/>
</dbReference>
<accession>A0AA90PEP7</accession>
<dbReference type="Gene3D" id="3.90.550.10">
    <property type="entry name" value="Spore Coat Polysaccharide Biosynthesis Protein SpsA, Chain A"/>
    <property type="match status" value="1"/>
</dbReference>
<dbReference type="GO" id="GO:0016757">
    <property type="term" value="F:glycosyltransferase activity"/>
    <property type="evidence" value="ECO:0007669"/>
    <property type="project" value="UniProtKB-KW"/>
</dbReference>
<dbReference type="AlphaFoldDB" id="A0AA90PEP7"/>
<evidence type="ECO:0000259" key="1">
    <source>
        <dbReference type="Pfam" id="PF00535"/>
    </source>
</evidence>
<organism evidence="2 3">
    <name type="scientific">Peribacillus frigoritolerans</name>
    <dbReference type="NCBI Taxonomy" id="450367"/>
    <lineage>
        <taxon>Bacteria</taxon>
        <taxon>Bacillati</taxon>
        <taxon>Bacillota</taxon>
        <taxon>Bacilli</taxon>
        <taxon>Bacillales</taxon>
        <taxon>Bacillaceae</taxon>
        <taxon>Peribacillus</taxon>
    </lineage>
</organism>
<evidence type="ECO:0000313" key="2">
    <source>
        <dbReference type="EMBL" id="MDP1454549.1"/>
    </source>
</evidence>
<proteinExistence type="predicted"/>